<evidence type="ECO:0000313" key="1">
    <source>
        <dbReference type="EMBL" id="QBY31751.1"/>
    </source>
</evidence>
<gene>
    <name evidence="1" type="primary">priC</name>
    <name evidence="1" type="ORF">E2R62_24915</name>
</gene>
<proteinExistence type="predicted"/>
<dbReference type="Pfam" id="PF07445">
    <property type="entry name" value="PriC"/>
    <property type="match status" value="1"/>
</dbReference>
<dbReference type="InterPro" id="IPR038338">
    <property type="entry name" value="PriC_sf"/>
</dbReference>
<dbReference type="AlphaFoldDB" id="A0A482PLW4"/>
<dbReference type="InterPro" id="IPR010890">
    <property type="entry name" value="PriC"/>
</dbReference>
<protein>
    <submittedName>
        <fullName evidence="1">Primosomal replication protein N</fullName>
    </submittedName>
</protein>
<name>A0A482PLW4_CITRO</name>
<accession>A0A482PLW4</accession>
<sequence length="171" mass="19985">MLLQKLDDRLAELRQRCAPVAQHATLSPRFDRHLFHTRSTCLQACLEEAEANLQALRQAVLQQQRPQVVWLAEHLASQLEAIARESASWSLRAWDSASPALAKWQRRRIQHQEFERRLLEMTRQRKNRLDGAASPSEKQALEHEVVIYEGRLTRCRQALDHIERVLARLTR</sequence>
<dbReference type="NCBIfam" id="NF007500">
    <property type="entry name" value="PRK10093.1"/>
    <property type="match status" value="1"/>
</dbReference>
<dbReference type="Gene3D" id="1.20.1270.340">
    <property type="match status" value="1"/>
</dbReference>
<organism evidence="1">
    <name type="scientific">Citrobacter rodentium</name>
    <dbReference type="NCBI Taxonomy" id="67825"/>
    <lineage>
        <taxon>Bacteria</taxon>
        <taxon>Pseudomonadati</taxon>
        <taxon>Pseudomonadota</taxon>
        <taxon>Gammaproteobacteria</taxon>
        <taxon>Enterobacterales</taxon>
        <taxon>Enterobacteriaceae</taxon>
        <taxon>Citrobacter</taxon>
    </lineage>
</organism>
<reference evidence="1" key="1">
    <citation type="submission" date="2019-03" db="EMBL/GenBank/DDBJ databases">
        <title>Complete genome sequence of enteropathogenic Citrobacter rodentium strain DBS100.</title>
        <authorList>
            <person name="Popov G."/>
            <person name="Fiebig A."/>
            <person name="Shideler S."/>
            <person name="Coombes B."/>
            <person name="Savchenko A."/>
        </authorList>
    </citation>
    <scope>NUCLEOTIDE SEQUENCE</scope>
    <source>
        <strain evidence="1">DBS100</strain>
    </source>
</reference>
<dbReference type="EMBL" id="CP038008">
    <property type="protein sequence ID" value="QBY31751.1"/>
    <property type="molecule type" value="Genomic_DNA"/>
</dbReference>